<feature type="compositionally biased region" description="Low complexity" evidence="1">
    <location>
        <begin position="39"/>
        <end position="51"/>
    </location>
</feature>
<reference evidence="2 3" key="1">
    <citation type="journal article" date="2017" name="Int. J. Syst. Evol. Microbiol.">
        <title>Achromobacter aloeverae sp. nov., isolated from the root of Aloe vera (L.) Burm.f.</title>
        <authorList>
            <person name="Kuncharoen N."/>
            <person name="Muramatsu Y."/>
            <person name="Shibata C."/>
            <person name="Kamakura Y."/>
            <person name="Nakagawa Y."/>
            <person name="Tanasupawat S."/>
        </authorList>
    </citation>
    <scope>NUCLEOTIDE SEQUENCE [LARGE SCALE GENOMIC DNA]</scope>
    <source>
        <strain evidence="2 3">AVA-1</strain>
    </source>
</reference>
<evidence type="ECO:0000313" key="3">
    <source>
        <dbReference type="Proteomes" id="UP000290849"/>
    </source>
</evidence>
<dbReference type="RefSeq" id="WP_129148618.1">
    <property type="nucleotide sequence ID" value="NZ_JBHSDO010000006.1"/>
</dbReference>
<feature type="region of interest" description="Disordered" evidence="1">
    <location>
        <begin position="21"/>
        <end position="63"/>
    </location>
</feature>
<dbReference type="Proteomes" id="UP000290849">
    <property type="component" value="Unassembled WGS sequence"/>
</dbReference>
<comment type="caution">
    <text evidence="2">The sequence shown here is derived from an EMBL/GenBank/DDBJ whole genome shotgun (WGS) entry which is preliminary data.</text>
</comment>
<sequence>MTVVRLVCGFALIVTLGGCFDGSSHDSDPDPATTPTPSNPSDSTPPDTSTPAQCTTMHCAPAP</sequence>
<organism evidence="2 3">
    <name type="scientific">Achromobacter aloeverae</name>
    <dbReference type="NCBI Taxonomy" id="1750518"/>
    <lineage>
        <taxon>Bacteria</taxon>
        <taxon>Pseudomonadati</taxon>
        <taxon>Pseudomonadota</taxon>
        <taxon>Betaproteobacteria</taxon>
        <taxon>Burkholderiales</taxon>
        <taxon>Alcaligenaceae</taxon>
        <taxon>Achromobacter</taxon>
    </lineage>
</organism>
<dbReference type="PROSITE" id="PS51257">
    <property type="entry name" value="PROKAR_LIPOPROTEIN"/>
    <property type="match status" value="1"/>
</dbReference>
<dbReference type="EMBL" id="PYAL01000001">
    <property type="protein sequence ID" value="RXN92658.1"/>
    <property type="molecule type" value="Genomic_DNA"/>
</dbReference>
<protein>
    <submittedName>
        <fullName evidence="2">Uncharacterized protein</fullName>
    </submittedName>
</protein>
<gene>
    <name evidence="2" type="ORF">C7R54_02575</name>
</gene>
<proteinExistence type="predicted"/>
<evidence type="ECO:0000313" key="2">
    <source>
        <dbReference type="EMBL" id="RXN92658.1"/>
    </source>
</evidence>
<keyword evidence="3" id="KW-1185">Reference proteome</keyword>
<name>A0A4Q1HNT9_9BURK</name>
<dbReference type="AlphaFoldDB" id="A0A4Q1HNT9"/>
<accession>A0A4Q1HNT9</accession>
<evidence type="ECO:0000256" key="1">
    <source>
        <dbReference type="SAM" id="MobiDB-lite"/>
    </source>
</evidence>